<dbReference type="GO" id="GO:0016887">
    <property type="term" value="F:ATP hydrolysis activity"/>
    <property type="evidence" value="ECO:0007669"/>
    <property type="project" value="InterPro"/>
</dbReference>
<reference evidence="15" key="1">
    <citation type="submission" date="2018-10" db="EMBL/GenBank/DDBJ databases">
        <title>FDA dAtabase for Regulatory Grade micrObial Sequences (FDA-ARGOS): Supporting development and validation of Infectious Disease Dx tests.</title>
        <authorList>
            <person name="Kerrigan L."/>
            <person name="Tallon L."/>
            <person name="Sadzewicz L."/>
            <person name="Sengamalay N."/>
            <person name="Ott S."/>
            <person name="Godinez A."/>
            <person name="Nagaraj S."/>
            <person name="Vavikolanu K."/>
            <person name="Nadendla S."/>
            <person name="George J."/>
            <person name="Sichtig H."/>
        </authorList>
    </citation>
    <scope>NUCLEOTIDE SEQUENCE [LARGE SCALE GENOMIC DNA]</scope>
    <source>
        <strain evidence="15">FDAARGOS_311</strain>
    </source>
</reference>
<evidence type="ECO:0000256" key="7">
    <source>
        <dbReference type="ARBA" id="ARBA00022741"/>
    </source>
</evidence>
<dbReference type="InterPro" id="IPR011527">
    <property type="entry name" value="ABC1_TM_dom"/>
</dbReference>
<evidence type="ECO:0000256" key="2">
    <source>
        <dbReference type="ARBA" id="ARBA00005580"/>
    </source>
</evidence>
<evidence type="ECO:0000313" key="14">
    <source>
        <dbReference type="EMBL" id="TPR02150.1"/>
    </source>
</evidence>
<dbReference type="GO" id="GO:0090374">
    <property type="term" value="P:oligopeptide export from mitochondrion"/>
    <property type="evidence" value="ECO:0007669"/>
    <property type="project" value="TreeGrafter"/>
</dbReference>
<dbReference type="SMART" id="SM00382">
    <property type="entry name" value="AAA"/>
    <property type="match status" value="2"/>
</dbReference>
<keyword evidence="6" id="KW-0677">Repeat</keyword>
<dbReference type="PROSITE" id="PS00211">
    <property type="entry name" value="ABC_TRANSPORTER_1"/>
    <property type="match status" value="2"/>
</dbReference>
<comment type="similarity">
    <text evidence="2">Belongs to the ABC transporter superfamily. ABCB family. Mitochondrial peptide exporter (TC 3.A.1.212) subfamily.</text>
</comment>
<dbReference type="InterPro" id="IPR003593">
    <property type="entry name" value="AAA+_ATPase"/>
</dbReference>
<dbReference type="AlphaFoldDB" id="A0A505HSR0"/>
<dbReference type="InterPro" id="IPR027417">
    <property type="entry name" value="P-loop_NTPase"/>
</dbReference>
<evidence type="ECO:0000256" key="8">
    <source>
        <dbReference type="ARBA" id="ARBA00022840"/>
    </source>
</evidence>
<keyword evidence="10 11" id="KW-0472">Membrane</keyword>
<dbReference type="PROSITE" id="PS50893">
    <property type="entry name" value="ABC_TRANSPORTER_2"/>
    <property type="match status" value="2"/>
</dbReference>
<dbReference type="Pfam" id="PF00664">
    <property type="entry name" value="ABC_membrane"/>
    <property type="match status" value="2"/>
</dbReference>
<evidence type="ECO:0000259" key="13">
    <source>
        <dbReference type="PROSITE" id="PS50929"/>
    </source>
</evidence>
<dbReference type="VEuPathDB" id="FungiDB:ASPNIDRAFT2_1155181"/>
<dbReference type="FunFam" id="3.40.50.300:FF:000913">
    <property type="entry name" value="ABC multidrug transporter SitT"/>
    <property type="match status" value="1"/>
</dbReference>
<dbReference type="InterPro" id="IPR039421">
    <property type="entry name" value="Type_1_exporter"/>
</dbReference>
<organism evidence="14 15">
    <name type="scientific">Aspergillus niger</name>
    <dbReference type="NCBI Taxonomy" id="5061"/>
    <lineage>
        <taxon>Eukaryota</taxon>
        <taxon>Fungi</taxon>
        <taxon>Dikarya</taxon>
        <taxon>Ascomycota</taxon>
        <taxon>Pezizomycotina</taxon>
        <taxon>Eurotiomycetes</taxon>
        <taxon>Eurotiomycetidae</taxon>
        <taxon>Eurotiales</taxon>
        <taxon>Aspergillaceae</taxon>
        <taxon>Aspergillus</taxon>
        <taxon>Aspergillus subgen. Circumdati</taxon>
    </lineage>
</organism>
<evidence type="ECO:0000256" key="4">
    <source>
        <dbReference type="ARBA" id="ARBA00022448"/>
    </source>
</evidence>
<evidence type="ECO:0000313" key="15">
    <source>
        <dbReference type="Proteomes" id="UP000197666"/>
    </source>
</evidence>
<dbReference type="Proteomes" id="UP000197666">
    <property type="component" value="Unassembled WGS sequence"/>
</dbReference>
<evidence type="ECO:0000256" key="3">
    <source>
        <dbReference type="ARBA" id="ARBA00007577"/>
    </source>
</evidence>
<dbReference type="InterPro" id="IPR003439">
    <property type="entry name" value="ABC_transporter-like_ATP-bd"/>
</dbReference>
<feature type="transmembrane region" description="Helical" evidence="11">
    <location>
        <begin position="891"/>
        <end position="916"/>
    </location>
</feature>
<dbReference type="InterPro" id="IPR017871">
    <property type="entry name" value="ABC_transporter-like_CS"/>
</dbReference>
<keyword evidence="4" id="KW-0813">Transport</keyword>
<feature type="domain" description="ABC transporter" evidence="12">
    <location>
        <begin position="998"/>
        <end position="1232"/>
    </location>
</feature>
<feature type="transmembrane region" description="Helical" evidence="11">
    <location>
        <begin position="821"/>
        <end position="839"/>
    </location>
</feature>
<name>A0A505HSR0_ASPNG</name>
<dbReference type="VEuPathDB" id="FungiDB:ATCC64974_102170"/>
<comment type="caution">
    <text evidence="14">The sequence shown here is derived from an EMBL/GenBank/DDBJ whole genome shotgun (WGS) entry which is preliminary data.</text>
</comment>
<dbReference type="VEuPathDB" id="FungiDB:An08g05360"/>
<dbReference type="Gene3D" id="3.40.50.300">
    <property type="entry name" value="P-loop containing nucleotide triphosphate hydrolases"/>
    <property type="match status" value="2"/>
</dbReference>
<dbReference type="InterPro" id="IPR036640">
    <property type="entry name" value="ABC1_TM_sf"/>
</dbReference>
<dbReference type="PANTHER" id="PTHR43394">
    <property type="entry name" value="ATP-DEPENDENT PERMEASE MDL1, MITOCHONDRIAL"/>
    <property type="match status" value="1"/>
</dbReference>
<sequence>MSMSSQGIPLKVIQPTADTTHKAEALQSQIHIVRSTANIFTIYRTANTSQLCLLFLSGCCAIVAGAAMPLVTVVYGNFAREFITGDNNAPDEIRDRVQSLALYLVYIAIGSLVTTAISTFGFNTIGEQISRQLQQKYLASALRQNMAYFDVVGIGELTSHMDQDMKLIQAGISQKNGHFAGIMISQPIALLTLIGVMGGFLSLTQRRSLAQYVRADNLAQEVLSAMRSVIASRSQERYGKRYYEALRHPAELDFRERFIFGMLVAGSFMVMHWANGLGFWQADHLLRQGHCTISEVLTILYAMAVAGGMLSQALPSIVNITQANAAVSRVFSVIERESPIDPSASTGVTHSRVRGEISFEDIHFTYPSRPEGKVLKGVDFVVPAGHTVAFVGPSGSGKSTVFALLERLYHPHSGRIMLDGEPIDAMNVSWLRSQIGYVGQDVTLFRASIHDNIAYGLPKAAAEKKDAYAIRKLVIEAAKVAQIHDFVASMPKEYNTMIEAHGSNLSGGQKQRLAIARAIISQPAILLLDEATAALDSRCEKAVQEALDKAVKGRTTLIIAHRLSTVQNADKIIVMKDGQILDQGSHAELLSTSAMYRELVRHQALETSIRSEGDRLIRPRPHSLSTHEEHSKDILVKFDTVDIPEDGLLATRSSSSSVGHVWSLNRPEFPYIAAGVSFSVLAGITYPVQAIFFGNGIMSMVNPSLSTGGHNVQFWASMYLTLGIIAFVVYSVRGYCFAVSASQLVLRARSQLFKHLLVNDLPFFQDKDNSIGALVSFLASGPRQITGVSGTSLGLVAESIVMLATGITIGCIFGWKLGLAATATVLLVVVSGFMQYHTVVRVQEYIKRDTSAVAIAHEALSAIKTVTVLGLQKAISASFESASHRDSQRKYWLKFAATYACTTSLRVLTIAFVFWYGGTHLIATGEYNVQQFFICFAATMWGSQSASVLFAHAPDIAGSQAAAARLEELMRAGISAATHRKLNNGDADVPSITTNVSLRRVNFRYPSHPSQLALKDVSFNAPAGAFIALVGATGSGKSSVINLLERFYTGETGAIALDDMPIEQYNLDCYRGYLALVDQNPCLIGETLSDCLQSGELVVLDDEILAALEDVGLADYVLSLPQGLSTPVMANGSTLSGGQRQRMAIAKALLCGPKILLLDEATSALDSASEELVQGTLQRVMKGRTVIAVAHRLRTIVDADEILVFKHGQIVERGTHKELMQLEGEYWQMARLQQVMGEA</sequence>
<feature type="transmembrane region" description="Helical" evidence="11">
    <location>
        <begin position="793"/>
        <end position="815"/>
    </location>
</feature>
<evidence type="ECO:0000256" key="6">
    <source>
        <dbReference type="ARBA" id="ARBA00022737"/>
    </source>
</evidence>
<comment type="subcellular location">
    <subcellularLocation>
        <location evidence="1">Membrane</location>
        <topology evidence="1">Multi-pass membrane protein</topology>
    </subcellularLocation>
</comment>
<evidence type="ECO:0000256" key="10">
    <source>
        <dbReference type="ARBA" id="ARBA00023136"/>
    </source>
</evidence>
<dbReference type="PROSITE" id="PS50929">
    <property type="entry name" value="ABC_TM1F"/>
    <property type="match status" value="2"/>
</dbReference>
<feature type="domain" description="ABC transmembrane type-1" evidence="13">
    <location>
        <begin position="673"/>
        <end position="958"/>
    </location>
</feature>
<feature type="transmembrane region" description="Helical" evidence="11">
    <location>
        <begin position="100"/>
        <end position="122"/>
    </location>
</feature>
<dbReference type="GO" id="GO:0005743">
    <property type="term" value="C:mitochondrial inner membrane"/>
    <property type="evidence" value="ECO:0007669"/>
    <property type="project" value="TreeGrafter"/>
</dbReference>
<dbReference type="CDD" id="cd03249">
    <property type="entry name" value="ABC_MTABC3_MDL1_MDL2"/>
    <property type="match status" value="1"/>
</dbReference>
<feature type="transmembrane region" description="Helical" evidence="11">
    <location>
        <begin position="671"/>
        <end position="692"/>
    </location>
</feature>
<feature type="transmembrane region" description="Helical" evidence="11">
    <location>
        <begin position="51"/>
        <end position="75"/>
    </location>
</feature>
<feature type="domain" description="ABC transporter" evidence="12">
    <location>
        <begin position="357"/>
        <end position="602"/>
    </location>
</feature>
<dbReference type="CDD" id="cd18577">
    <property type="entry name" value="ABC_6TM_Pgp_ABCB1_D1_like"/>
    <property type="match status" value="1"/>
</dbReference>
<gene>
    <name evidence="14" type="ORF">CAN33_0042865</name>
</gene>
<accession>A0A505HSR0</accession>
<dbReference type="SUPFAM" id="SSF90123">
    <property type="entry name" value="ABC transporter transmembrane region"/>
    <property type="match status" value="2"/>
</dbReference>
<feature type="transmembrane region" description="Helical" evidence="11">
    <location>
        <begin position="179"/>
        <end position="201"/>
    </location>
</feature>
<proteinExistence type="inferred from homology"/>
<dbReference type="GO" id="GO:0005524">
    <property type="term" value="F:ATP binding"/>
    <property type="evidence" value="ECO:0007669"/>
    <property type="project" value="UniProtKB-KW"/>
</dbReference>
<dbReference type="VEuPathDB" id="FungiDB:An14g03290"/>
<keyword evidence="8" id="KW-0067">ATP-binding</keyword>
<comment type="similarity">
    <text evidence="3">Belongs to the ABC transporter superfamily. ABCB family. Multidrug resistance exporter (TC 3.A.1.201) subfamily.</text>
</comment>
<dbReference type="EMBL" id="NKJJ02000001">
    <property type="protein sequence ID" value="TPR02150.1"/>
    <property type="molecule type" value="Genomic_DNA"/>
</dbReference>
<keyword evidence="7" id="KW-0547">Nucleotide-binding</keyword>
<protein>
    <submittedName>
        <fullName evidence="14">La domain family protein</fullName>
    </submittedName>
</protein>
<feature type="domain" description="ABC transmembrane type-1" evidence="13">
    <location>
        <begin position="55"/>
        <end position="322"/>
    </location>
</feature>
<dbReference type="GO" id="GO:0015421">
    <property type="term" value="F:ABC-type oligopeptide transporter activity"/>
    <property type="evidence" value="ECO:0007669"/>
    <property type="project" value="TreeGrafter"/>
</dbReference>
<dbReference type="VEuPathDB" id="FungiDB:M747DRAFT_353604"/>
<evidence type="ECO:0000256" key="1">
    <source>
        <dbReference type="ARBA" id="ARBA00004141"/>
    </source>
</evidence>
<evidence type="ECO:0000256" key="11">
    <source>
        <dbReference type="SAM" id="Phobius"/>
    </source>
</evidence>
<feature type="transmembrane region" description="Helical" evidence="11">
    <location>
        <begin position="258"/>
        <end position="280"/>
    </location>
</feature>
<dbReference type="SUPFAM" id="SSF52540">
    <property type="entry name" value="P-loop containing nucleoside triphosphate hydrolases"/>
    <property type="match status" value="2"/>
</dbReference>
<keyword evidence="5 11" id="KW-0812">Transmembrane</keyword>
<evidence type="ECO:0000256" key="9">
    <source>
        <dbReference type="ARBA" id="ARBA00022989"/>
    </source>
</evidence>
<dbReference type="FunFam" id="3.40.50.300:FF:000218">
    <property type="entry name" value="Multidrug ABC transporter ATP-binding protein"/>
    <property type="match status" value="1"/>
</dbReference>
<dbReference type="Pfam" id="PF00005">
    <property type="entry name" value="ABC_tran"/>
    <property type="match status" value="2"/>
</dbReference>
<dbReference type="PANTHER" id="PTHR43394:SF11">
    <property type="entry name" value="ATP-BINDING CASSETTE TRANSPORTER"/>
    <property type="match status" value="1"/>
</dbReference>
<feature type="transmembrane region" description="Helical" evidence="11">
    <location>
        <begin position="712"/>
        <end position="732"/>
    </location>
</feature>
<keyword evidence="9 11" id="KW-1133">Transmembrane helix</keyword>
<evidence type="ECO:0000259" key="12">
    <source>
        <dbReference type="PROSITE" id="PS50893"/>
    </source>
</evidence>
<dbReference type="CDD" id="cd18578">
    <property type="entry name" value="ABC_6TM_Pgp_ABCB1_D2_like"/>
    <property type="match status" value="1"/>
</dbReference>
<evidence type="ECO:0000256" key="5">
    <source>
        <dbReference type="ARBA" id="ARBA00022692"/>
    </source>
</evidence>
<dbReference type="Gene3D" id="1.20.1560.10">
    <property type="entry name" value="ABC transporter type 1, transmembrane domain"/>
    <property type="match status" value="1"/>
</dbReference>